<dbReference type="EMBL" id="ASHM01012239">
    <property type="protein sequence ID" value="PNX94188.1"/>
    <property type="molecule type" value="Genomic_DNA"/>
</dbReference>
<evidence type="ECO:0000313" key="1">
    <source>
        <dbReference type="EMBL" id="PNX94188.1"/>
    </source>
</evidence>
<dbReference type="AlphaFoldDB" id="A0A2K3MTN3"/>
<reference evidence="1 2" key="1">
    <citation type="journal article" date="2014" name="Am. J. Bot.">
        <title>Genome assembly and annotation for red clover (Trifolium pratense; Fabaceae).</title>
        <authorList>
            <person name="Istvanek J."/>
            <person name="Jaros M."/>
            <person name="Krenek A."/>
            <person name="Repkova J."/>
        </authorList>
    </citation>
    <scope>NUCLEOTIDE SEQUENCE [LARGE SCALE GENOMIC DNA]</scope>
    <source>
        <strain evidence="2">cv. Tatra</strain>
        <tissue evidence="1">Young leaves</tissue>
    </source>
</reference>
<gene>
    <name evidence="1" type="ORF">L195_g017358</name>
</gene>
<organism evidence="1 2">
    <name type="scientific">Trifolium pratense</name>
    <name type="common">Red clover</name>
    <dbReference type="NCBI Taxonomy" id="57577"/>
    <lineage>
        <taxon>Eukaryota</taxon>
        <taxon>Viridiplantae</taxon>
        <taxon>Streptophyta</taxon>
        <taxon>Embryophyta</taxon>
        <taxon>Tracheophyta</taxon>
        <taxon>Spermatophyta</taxon>
        <taxon>Magnoliopsida</taxon>
        <taxon>eudicotyledons</taxon>
        <taxon>Gunneridae</taxon>
        <taxon>Pentapetalae</taxon>
        <taxon>rosids</taxon>
        <taxon>fabids</taxon>
        <taxon>Fabales</taxon>
        <taxon>Fabaceae</taxon>
        <taxon>Papilionoideae</taxon>
        <taxon>50 kb inversion clade</taxon>
        <taxon>NPAAA clade</taxon>
        <taxon>Hologalegina</taxon>
        <taxon>IRL clade</taxon>
        <taxon>Trifolieae</taxon>
        <taxon>Trifolium</taxon>
    </lineage>
</organism>
<sequence length="34" mass="3694">DAVLFLASNDSDFVTGLDLHVDGYYVSGKSELVF</sequence>
<protein>
    <submittedName>
        <fullName evidence="1">Uncharacterized protein</fullName>
    </submittedName>
</protein>
<accession>A0A2K3MTN3</accession>
<reference evidence="1 2" key="2">
    <citation type="journal article" date="2017" name="Front. Plant Sci.">
        <title>Gene Classification and Mining of Molecular Markers Useful in Red Clover (Trifolium pratense) Breeding.</title>
        <authorList>
            <person name="Istvanek J."/>
            <person name="Dluhosova J."/>
            <person name="Dluhos P."/>
            <person name="Patkova L."/>
            <person name="Nedelnik J."/>
            <person name="Repkova J."/>
        </authorList>
    </citation>
    <scope>NUCLEOTIDE SEQUENCE [LARGE SCALE GENOMIC DNA]</scope>
    <source>
        <strain evidence="2">cv. Tatra</strain>
        <tissue evidence="1">Young leaves</tissue>
    </source>
</reference>
<comment type="caution">
    <text evidence="1">The sequence shown here is derived from an EMBL/GenBank/DDBJ whole genome shotgun (WGS) entry which is preliminary data.</text>
</comment>
<feature type="non-terminal residue" evidence="1">
    <location>
        <position position="1"/>
    </location>
</feature>
<name>A0A2K3MTN3_TRIPR</name>
<dbReference type="InterPro" id="IPR036291">
    <property type="entry name" value="NAD(P)-bd_dom_sf"/>
</dbReference>
<evidence type="ECO:0000313" key="2">
    <source>
        <dbReference type="Proteomes" id="UP000236291"/>
    </source>
</evidence>
<dbReference type="SUPFAM" id="SSF51735">
    <property type="entry name" value="NAD(P)-binding Rossmann-fold domains"/>
    <property type="match status" value="1"/>
</dbReference>
<proteinExistence type="predicted"/>
<dbReference type="Proteomes" id="UP000236291">
    <property type="component" value="Unassembled WGS sequence"/>
</dbReference>